<organism evidence="1 2">
    <name type="scientific">Flemingia macrophylla</name>
    <dbReference type="NCBI Taxonomy" id="520843"/>
    <lineage>
        <taxon>Eukaryota</taxon>
        <taxon>Viridiplantae</taxon>
        <taxon>Streptophyta</taxon>
        <taxon>Embryophyta</taxon>
        <taxon>Tracheophyta</taxon>
        <taxon>Spermatophyta</taxon>
        <taxon>Magnoliopsida</taxon>
        <taxon>eudicotyledons</taxon>
        <taxon>Gunneridae</taxon>
        <taxon>Pentapetalae</taxon>
        <taxon>rosids</taxon>
        <taxon>fabids</taxon>
        <taxon>Fabales</taxon>
        <taxon>Fabaceae</taxon>
        <taxon>Papilionoideae</taxon>
        <taxon>50 kb inversion clade</taxon>
        <taxon>NPAAA clade</taxon>
        <taxon>indigoferoid/millettioid clade</taxon>
        <taxon>Phaseoleae</taxon>
        <taxon>Flemingia</taxon>
    </lineage>
</organism>
<accession>A0ABD1NGS0</accession>
<proteinExistence type="predicted"/>
<evidence type="ECO:0000313" key="1">
    <source>
        <dbReference type="EMBL" id="KAL2347078.1"/>
    </source>
</evidence>
<dbReference type="Proteomes" id="UP001603857">
    <property type="component" value="Unassembled WGS sequence"/>
</dbReference>
<name>A0ABD1NGS0_9FABA</name>
<evidence type="ECO:0000313" key="2">
    <source>
        <dbReference type="Proteomes" id="UP001603857"/>
    </source>
</evidence>
<comment type="caution">
    <text evidence="1">The sequence shown here is derived from an EMBL/GenBank/DDBJ whole genome shotgun (WGS) entry which is preliminary data.</text>
</comment>
<keyword evidence="2" id="KW-1185">Reference proteome</keyword>
<gene>
    <name evidence="1" type="ORF">Fmac_001078</name>
</gene>
<reference evidence="1 2" key="1">
    <citation type="submission" date="2024-08" db="EMBL/GenBank/DDBJ databases">
        <title>Insights into the chromosomal genome structure of Flemingia macrophylla.</title>
        <authorList>
            <person name="Ding Y."/>
            <person name="Zhao Y."/>
            <person name="Bi W."/>
            <person name="Wu M."/>
            <person name="Zhao G."/>
            <person name="Gong Y."/>
            <person name="Li W."/>
            <person name="Zhang P."/>
        </authorList>
    </citation>
    <scope>NUCLEOTIDE SEQUENCE [LARGE SCALE GENOMIC DNA]</scope>
    <source>
        <strain evidence="1">DYQJB</strain>
        <tissue evidence="1">Leaf</tissue>
    </source>
</reference>
<sequence>MLYMSEQSVDRSFKGLSADRSAHISDASMTLIFDEVLNECEENSNGGFSIDPICTNCPNLAPKGYDADEEGLWLHCICYSGPGWIYECPYPEWAKLG</sequence>
<protein>
    <submittedName>
        <fullName evidence="1">Uncharacterized protein</fullName>
    </submittedName>
</protein>
<dbReference type="EMBL" id="JBGMDY010000001">
    <property type="protein sequence ID" value="KAL2347078.1"/>
    <property type="molecule type" value="Genomic_DNA"/>
</dbReference>
<dbReference type="AlphaFoldDB" id="A0ABD1NGS0"/>